<evidence type="ECO:0000256" key="1">
    <source>
        <dbReference type="SAM" id="Coils"/>
    </source>
</evidence>
<feature type="coiled-coil region" evidence="1">
    <location>
        <begin position="119"/>
        <end position="224"/>
    </location>
</feature>
<comment type="caution">
    <text evidence="2">The sequence shown here is derived from an EMBL/GenBank/DDBJ whole genome shotgun (WGS) entry which is preliminary data.</text>
</comment>
<evidence type="ECO:0000313" key="2">
    <source>
        <dbReference type="EMBL" id="TGO69246.1"/>
    </source>
</evidence>
<protein>
    <submittedName>
        <fullName evidence="2">Uncharacterized protein</fullName>
    </submittedName>
</protein>
<dbReference type="AlphaFoldDB" id="A0A4Z1J6M3"/>
<organism evidence="2 3">
    <name type="scientific">Botryotinia narcissicola</name>
    <dbReference type="NCBI Taxonomy" id="278944"/>
    <lineage>
        <taxon>Eukaryota</taxon>
        <taxon>Fungi</taxon>
        <taxon>Dikarya</taxon>
        <taxon>Ascomycota</taxon>
        <taxon>Pezizomycotina</taxon>
        <taxon>Leotiomycetes</taxon>
        <taxon>Helotiales</taxon>
        <taxon>Sclerotiniaceae</taxon>
        <taxon>Botryotinia</taxon>
    </lineage>
</organism>
<sequence>MSFKQAYWYSLKDDPYVIYIYGDTNGIAFPKDEKIKCIPYETLKRETGRFLGHFDGWNRAHFNWVIKMFLQGYARRKPHRRVNALDRTFTFLLFIRGEHKLKFNDNPWSQSILMSLKKRSSYQERLAELEGTYKKLKQELEDSKKAGKNATASSKSVAEMLSSKNTYKLLIKEEDAKIKKEGSNIEEYKQEYEKAEIEKKKKEEERKVREKEKAEALIQAKEERKAADAEALRIWNSGLTLKALSYKGNPKPDYGGRENLPNISTLAEVTMAESESDDSHPLYNRNHEDYFFYGRELIPHFPYRAYHLNILGYPLPNGRFEQEKHLPELLKKMYPEILTMVFSHIIEESSIDPAAENDFEGSSFIPDPVLLSRRIHGHPHSDDEGGGGPITSYPLPITALMFREETQAVYTPTTGVDTQAWEFQNTKGWRDHRSTQRILERSVSGNLSESTYSQLVQFAYSLALHEDFQIGYDSCIWWSPIGRKCSLLKEFLWWFWHHFGVYINTCNWNVYPKYFSINNLLQYHRLEHLTLRFSTKAINLKSGDMHMNMRQFIASLSEKRCGVKSCKGDICGKKECGDHSWFPNLRNITYLNRNHHTEGTAEPRCDPMRTGWSRRLIKHFQDVELSKSIEVIFDVYGDADEKSSDGNGESDSDWDEDLYKNYDPKDYHYESNDTDTPSLLHNRQLAVQDCIRRLLMPTSLLKGNTNDLPEDLGLQELFQDADI</sequence>
<proteinExistence type="predicted"/>
<name>A0A4Z1J6M3_9HELO</name>
<keyword evidence="1" id="KW-0175">Coiled coil</keyword>
<dbReference type="EMBL" id="PQXJ01000013">
    <property type="protein sequence ID" value="TGO69246.1"/>
    <property type="molecule type" value="Genomic_DNA"/>
</dbReference>
<accession>A0A4Z1J6M3</accession>
<keyword evidence="3" id="KW-1185">Reference proteome</keyword>
<gene>
    <name evidence="2" type="ORF">BOTNAR_0013g00180</name>
</gene>
<evidence type="ECO:0000313" key="3">
    <source>
        <dbReference type="Proteomes" id="UP000297452"/>
    </source>
</evidence>
<reference evidence="2 3" key="1">
    <citation type="submission" date="2017-12" db="EMBL/GenBank/DDBJ databases">
        <title>Comparative genomics of Botrytis spp.</title>
        <authorList>
            <person name="Valero-Jimenez C.A."/>
            <person name="Tapia P."/>
            <person name="Veloso J."/>
            <person name="Silva-Moreno E."/>
            <person name="Staats M."/>
            <person name="Valdes J.H."/>
            <person name="Van Kan J.A.L."/>
        </authorList>
    </citation>
    <scope>NUCLEOTIDE SEQUENCE [LARGE SCALE GENOMIC DNA]</scope>
    <source>
        <strain evidence="2 3">MUCL2120</strain>
    </source>
</reference>
<dbReference type="Proteomes" id="UP000297452">
    <property type="component" value="Unassembled WGS sequence"/>
</dbReference>
<dbReference type="OrthoDB" id="3490884at2759"/>